<protein>
    <submittedName>
        <fullName evidence="2">Uncharacterized protein</fullName>
    </submittedName>
</protein>
<dbReference type="Proteomes" id="UP000276215">
    <property type="component" value="Unassembled WGS sequence"/>
</dbReference>
<evidence type="ECO:0000256" key="1">
    <source>
        <dbReference type="SAM" id="Phobius"/>
    </source>
</evidence>
<keyword evidence="3" id="KW-1185">Reference proteome</keyword>
<gene>
    <name evidence="2" type="ORF">L873DRAFT_1239802</name>
</gene>
<dbReference type="EMBL" id="ML120415">
    <property type="protein sequence ID" value="RPA96402.1"/>
    <property type="molecule type" value="Genomic_DNA"/>
</dbReference>
<accession>A0A3N4JDS1</accession>
<keyword evidence="1" id="KW-1133">Transmembrane helix</keyword>
<feature type="transmembrane region" description="Helical" evidence="1">
    <location>
        <begin position="12"/>
        <end position="32"/>
    </location>
</feature>
<dbReference type="AlphaFoldDB" id="A0A3N4JDS1"/>
<reference evidence="2 3" key="1">
    <citation type="journal article" date="2018" name="Nat. Ecol. Evol.">
        <title>Pezizomycetes genomes reveal the molecular basis of ectomycorrhizal truffle lifestyle.</title>
        <authorList>
            <person name="Murat C."/>
            <person name="Payen T."/>
            <person name="Noel B."/>
            <person name="Kuo A."/>
            <person name="Morin E."/>
            <person name="Chen J."/>
            <person name="Kohler A."/>
            <person name="Krizsan K."/>
            <person name="Balestrini R."/>
            <person name="Da Silva C."/>
            <person name="Montanini B."/>
            <person name="Hainaut M."/>
            <person name="Levati E."/>
            <person name="Barry K.W."/>
            <person name="Belfiori B."/>
            <person name="Cichocki N."/>
            <person name="Clum A."/>
            <person name="Dockter R.B."/>
            <person name="Fauchery L."/>
            <person name="Guy J."/>
            <person name="Iotti M."/>
            <person name="Le Tacon F."/>
            <person name="Lindquist E.A."/>
            <person name="Lipzen A."/>
            <person name="Malagnac F."/>
            <person name="Mello A."/>
            <person name="Molinier V."/>
            <person name="Miyauchi S."/>
            <person name="Poulain J."/>
            <person name="Riccioni C."/>
            <person name="Rubini A."/>
            <person name="Sitrit Y."/>
            <person name="Splivallo R."/>
            <person name="Traeger S."/>
            <person name="Wang M."/>
            <person name="Zifcakova L."/>
            <person name="Wipf D."/>
            <person name="Zambonelli A."/>
            <person name="Paolocci F."/>
            <person name="Nowrousian M."/>
            <person name="Ottonello S."/>
            <person name="Baldrian P."/>
            <person name="Spatafora J.W."/>
            <person name="Henrissat B."/>
            <person name="Nagy L.G."/>
            <person name="Aury J.M."/>
            <person name="Wincker P."/>
            <person name="Grigoriev I.V."/>
            <person name="Bonfante P."/>
            <person name="Martin F.M."/>
        </authorList>
    </citation>
    <scope>NUCLEOTIDE SEQUENCE [LARGE SCALE GENOMIC DNA]</scope>
    <source>
        <strain evidence="2 3">120613-1</strain>
    </source>
</reference>
<keyword evidence="1" id="KW-0812">Transmembrane</keyword>
<sequence>MDLDRKPTKNPFCFFHSYTCCLTVFFGLLVFIDVDDCDSQQQSLRADNPSYSVRNLAGYSTLHAFHHTTVTTENLTLRTA</sequence>
<keyword evidence="1" id="KW-0472">Membrane</keyword>
<organism evidence="2 3">
    <name type="scientific">Choiromyces venosus 120613-1</name>
    <dbReference type="NCBI Taxonomy" id="1336337"/>
    <lineage>
        <taxon>Eukaryota</taxon>
        <taxon>Fungi</taxon>
        <taxon>Dikarya</taxon>
        <taxon>Ascomycota</taxon>
        <taxon>Pezizomycotina</taxon>
        <taxon>Pezizomycetes</taxon>
        <taxon>Pezizales</taxon>
        <taxon>Tuberaceae</taxon>
        <taxon>Choiromyces</taxon>
    </lineage>
</organism>
<name>A0A3N4JDS1_9PEZI</name>
<evidence type="ECO:0000313" key="2">
    <source>
        <dbReference type="EMBL" id="RPA96402.1"/>
    </source>
</evidence>
<proteinExistence type="predicted"/>
<evidence type="ECO:0000313" key="3">
    <source>
        <dbReference type="Proteomes" id="UP000276215"/>
    </source>
</evidence>